<dbReference type="Gene3D" id="3.10.290.10">
    <property type="entry name" value="RNA-binding S4 domain"/>
    <property type="match status" value="1"/>
</dbReference>
<evidence type="ECO:0000256" key="2">
    <source>
        <dbReference type="ARBA" id="ARBA00022552"/>
    </source>
</evidence>
<dbReference type="FunFam" id="3.30.70.580:FF:000009">
    <property type="entry name" value="Pseudouridine synthase"/>
    <property type="match status" value="1"/>
</dbReference>
<sequence>MKERIQKLLSRAGYGSRREIERMVNAGEILVNGQRAASGQAIDENDQVTLRGQRLHLSSRVNATHKVLMYHKPAGEVCTLSDPEGRPTVFDSLPKIRAGRWIMVGRLDINTDGLLLFTTDGELANKLMHPSSEIEREYACRVLGEVNNEMLIRLQEGVELEDGKANFMRIKDAGGEGVNHWYHVVLAEGRNREVRRLWESQGVKISRLIRVRYGNIMLPRYLRSGHHKELEVRELRKLYGLVNMAFEDGSDFTAERPERRSGARPGMKSVDSGRTAIGGSHPSARRSSLARPSSSERSSSPARPTVSRRPSNGSGAGKRPQPRGRG</sequence>
<evidence type="ECO:0000256" key="1">
    <source>
        <dbReference type="ARBA" id="ARBA00008348"/>
    </source>
</evidence>
<name>A0AA51MQK4_9GAMM</name>
<comment type="similarity">
    <text evidence="1 8">Belongs to the pseudouridine synthase RsuA family.</text>
</comment>
<dbReference type="PANTHER" id="PTHR47683">
    <property type="entry name" value="PSEUDOURIDINE SYNTHASE FAMILY PROTEIN-RELATED"/>
    <property type="match status" value="1"/>
</dbReference>
<organism evidence="12">
    <name type="scientific">Thiothrix subterranea</name>
    <dbReference type="NCBI Taxonomy" id="2735563"/>
    <lineage>
        <taxon>Bacteria</taxon>
        <taxon>Pseudomonadati</taxon>
        <taxon>Pseudomonadota</taxon>
        <taxon>Gammaproteobacteria</taxon>
        <taxon>Thiotrichales</taxon>
        <taxon>Thiotrichaceae</taxon>
        <taxon>Thiothrix</taxon>
    </lineage>
</organism>
<dbReference type="Pfam" id="PF01479">
    <property type="entry name" value="S4"/>
    <property type="match status" value="1"/>
</dbReference>
<dbReference type="GO" id="GO:0003723">
    <property type="term" value="F:RNA binding"/>
    <property type="evidence" value="ECO:0007669"/>
    <property type="project" value="UniProtKB-KW"/>
</dbReference>
<dbReference type="FunFam" id="3.10.290.10:FF:000003">
    <property type="entry name" value="Pseudouridine synthase"/>
    <property type="match status" value="1"/>
</dbReference>
<dbReference type="GO" id="GO:0160139">
    <property type="term" value="F:23S rRNA pseudouridine(2605) synthase activity"/>
    <property type="evidence" value="ECO:0007669"/>
    <property type="project" value="UniProtKB-EC"/>
</dbReference>
<dbReference type="CDD" id="cd02556">
    <property type="entry name" value="PseudoU_synth_RluB"/>
    <property type="match status" value="1"/>
</dbReference>
<dbReference type="GO" id="GO:0000455">
    <property type="term" value="P:enzyme-directed rRNA pseudouridine synthesis"/>
    <property type="evidence" value="ECO:0007669"/>
    <property type="project" value="UniProtKB-ARBA"/>
</dbReference>
<dbReference type="SUPFAM" id="SSF55120">
    <property type="entry name" value="Pseudouridine synthase"/>
    <property type="match status" value="1"/>
</dbReference>
<reference evidence="12 13" key="1">
    <citation type="submission" date="2023-08" db="EMBL/GenBank/DDBJ databases">
        <title>New molecular markers tilS and rpoB for phylogenetic and monitoring studies of the genus Thiothrix biodiversity.</title>
        <authorList>
            <person name="Ravin N.V."/>
            <person name="Smolyakov D."/>
            <person name="Markov N.D."/>
            <person name="Beletsky A.V."/>
            <person name="Mardanov A.V."/>
            <person name="Rudenko T.S."/>
            <person name="Grabovich M.Y."/>
        </authorList>
    </citation>
    <scope>NUCLEOTIDE SEQUENCE</scope>
    <source>
        <strain evidence="12">DNT52</strain>
        <strain evidence="11 13">H33</strain>
    </source>
</reference>
<gene>
    <name evidence="11" type="ORF">RCC75_00780</name>
    <name evidence="12" type="ORF">RCG00_06900</name>
</gene>
<keyword evidence="13" id="KW-1185">Reference proteome</keyword>
<dbReference type="AlphaFoldDB" id="A0AA51MQK4"/>
<dbReference type="InterPro" id="IPR002942">
    <property type="entry name" value="S4_RNA-bd"/>
</dbReference>
<evidence type="ECO:0000313" key="11">
    <source>
        <dbReference type="EMBL" id="MDQ5767044.1"/>
    </source>
</evidence>
<dbReference type="InterPro" id="IPR042092">
    <property type="entry name" value="PsdUridine_s_RsuA/RluB/E/F_cat"/>
</dbReference>
<dbReference type="RefSeq" id="WP_308133278.1">
    <property type="nucleotide sequence ID" value="NZ_CP133217.1"/>
</dbReference>
<evidence type="ECO:0000256" key="8">
    <source>
        <dbReference type="RuleBase" id="RU003887"/>
    </source>
</evidence>
<dbReference type="EMBL" id="CP133217">
    <property type="protein sequence ID" value="WML88094.1"/>
    <property type="molecule type" value="Genomic_DNA"/>
</dbReference>
<dbReference type="PROSITE" id="PS50889">
    <property type="entry name" value="S4"/>
    <property type="match status" value="1"/>
</dbReference>
<dbReference type="InterPro" id="IPR018496">
    <property type="entry name" value="PsdUridine_synth_RsuA/RluB_CS"/>
</dbReference>
<dbReference type="SMART" id="SM00363">
    <property type="entry name" value="S4"/>
    <property type="match status" value="1"/>
</dbReference>
<dbReference type="InterPro" id="IPR050343">
    <property type="entry name" value="RsuA_PseudoU_synthase"/>
</dbReference>
<comment type="catalytic activity">
    <reaction evidence="5">
        <text>uridine(2605) in 23S rRNA = pseudouridine(2605) in 23S rRNA</text>
        <dbReference type="Rhea" id="RHEA:42520"/>
        <dbReference type="Rhea" id="RHEA-COMP:10095"/>
        <dbReference type="Rhea" id="RHEA-COMP:10096"/>
        <dbReference type="ChEBI" id="CHEBI:65314"/>
        <dbReference type="ChEBI" id="CHEBI:65315"/>
        <dbReference type="EC" id="5.4.99.22"/>
    </reaction>
</comment>
<dbReference type="NCBIfam" id="TIGR00093">
    <property type="entry name" value="pseudouridine synthase"/>
    <property type="match status" value="1"/>
</dbReference>
<dbReference type="EC" id="5.4.99.-" evidence="8"/>
<comment type="function">
    <text evidence="6">Responsible for synthesis of pseudouridine from uracil-2605 in 23S ribosomal RNA.</text>
</comment>
<evidence type="ECO:0000313" key="13">
    <source>
        <dbReference type="Proteomes" id="UP001223336"/>
    </source>
</evidence>
<dbReference type="InterPro" id="IPR006145">
    <property type="entry name" value="PsdUridine_synth_RsuA/RluA"/>
</dbReference>
<evidence type="ECO:0000256" key="9">
    <source>
        <dbReference type="SAM" id="MobiDB-lite"/>
    </source>
</evidence>
<dbReference type="FunFam" id="3.30.70.1560:FF:000001">
    <property type="entry name" value="Pseudouridine synthase"/>
    <property type="match status" value="1"/>
</dbReference>
<dbReference type="PROSITE" id="PS01149">
    <property type="entry name" value="PSI_RSU"/>
    <property type="match status" value="1"/>
</dbReference>
<dbReference type="Proteomes" id="UP001229862">
    <property type="component" value="Chromosome"/>
</dbReference>
<dbReference type="GO" id="GO:0005829">
    <property type="term" value="C:cytosol"/>
    <property type="evidence" value="ECO:0007669"/>
    <property type="project" value="UniProtKB-ARBA"/>
</dbReference>
<dbReference type="CDD" id="cd00165">
    <property type="entry name" value="S4"/>
    <property type="match status" value="1"/>
</dbReference>
<keyword evidence="2" id="KW-0698">rRNA processing</keyword>
<dbReference type="InterPro" id="IPR036986">
    <property type="entry name" value="S4_RNA-bd_sf"/>
</dbReference>
<dbReference type="Gene3D" id="3.30.70.1560">
    <property type="entry name" value="Alpha-L RNA-binding motif"/>
    <property type="match status" value="1"/>
</dbReference>
<dbReference type="PANTHER" id="PTHR47683:SF3">
    <property type="entry name" value="RIBOSOMAL LARGE SUBUNIT PSEUDOURIDINE SYNTHASE B"/>
    <property type="match status" value="1"/>
</dbReference>
<proteinExistence type="inferred from homology"/>
<evidence type="ECO:0000256" key="6">
    <source>
        <dbReference type="ARBA" id="ARBA00037383"/>
    </source>
</evidence>
<dbReference type="InterPro" id="IPR020103">
    <property type="entry name" value="PsdUridine_synth_cat_dom_sf"/>
</dbReference>
<evidence type="ECO:0000256" key="4">
    <source>
        <dbReference type="ARBA" id="ARBA00023235"/>
    </source>
</evidence>
<evidence type="ECO:0000256" key="7">
    <source>
        <dbReference type="PROSITE-ProRule" id="PRU00182"/>
    </source>
</evidence>
<keyword evidence="4 8" id="KW-0413">Isomerase</keyword>
<dbReference type="Pfam" id="PF00849">
    <property type="entry name" value="PseudoU_synth_2"/>
    <property type="match status" value="1"/>
</dbReference>
<protein>
    <recommendedName>
        <fullName evidence="8">Pseudouridine synthase</fullName>
        <ecNumber evidence="8">5.4.99.-</ecNumber>
    </recommendedName>
</protein>
<feature type="compositionally biased region" description="Low complexity" evidence="9">
    <location>
        <begin position="280"/>
        <end position="304"/>
    </location>
</feature>
<dbReference type="SUPFAM" id="SSF55174">
    <property type="entry name" value="Alpha-L RNA-binding motif"/>
    <property type="match status" value="1"/>
</dbReference>
<evidence type="ECO:0000256" key="5">
    <source>
        <dbReference type="ARBA" id="ARBA00036944"/>
    </source>
</evidence>
<evidence type="ECO:0000259" key="10">
    <source>
        <dbReference type="SMART" id="SM00363"/>
    </source>
</evidence>
<dbReference type="InterPro" id="IPR020094">
    <property type="entry name" value="TruA/RsuA/RluB/E/F_N"/>
</dbReference>
<evidence type="ECO:0000313" key="12">
    <source>
        <dbReference type="EMBL" id="WML88094.1"/>
    </source>
</evidence>
<dbReference type="Proteomes" id="UP001223336">
    <property type="component" value="Unassembled WGS sequence"/>
</dbReference>
<accession>A0AA51MQK4</accession>
<dbReference type="NCBIfam" id="NF007976">
    <property type="entry name" value="PRK10700.1"/>
    <property type="match status" value="1"/>
</dbReference>
<feature type="domain" description="RNA-binding S4" evidence="10">
    <location>
        <begin position="3"/>
        <end position="63"/>
    </location>
</feature>
<keyword evidence="3 7" id="KW-0694">RNA-binding</keyword>
<feature type="region of interest" description="Disordered" evidence="9">
    <location>
        <begin position="252"/>
        <end position="326"/>
    </location>
</feature>
<dbReference type="Gene3D" id="3.30.70.580">
    <property type="entry name" value="Pseudouridine synthase I, catalytic domain, N-terminal subdomain"/>
    <property type="match status" value="1"/>
</dbReference>
<dbReference type="EMBL" id="JAVFKN010000001">
    <property type="protein sequence ID" value="MDQ5767044.1"/>
    <property type="molecule type" value="Genomic_DNA"/>
</dbReference>
<dbReference type="InterPro" id="IPR000748">
    <property type="entry name" value="PsdUridine_synth_RsuA/RluB/E/F"/>
</dbReference>
<evidence type="ECO:0000256" key="3">
    <source>
        <dbReference type="ARBA" id="ARBA00022884"/>
    </source>
</evidence>